<dbReference type="EMBL" id="CAMPGE010022769">
    <property type="protein sequence ID" value="CAI2380782.1"/>
    <property type="molecule type" value="Genomic_DNA"/>
</dbReference>
<protein>
    <submittedName>
        <fullName evidence="3">Uncharacterized protein</fullName>
    </submittedName>
</protein>
<gene>
    <name evidence="3" type="ORF">ECRASSUSDP1_LOCUS22222</name>
</gene>
<reference evidence="3" key="1">
    <citation type="submission" date="2023-07" db="EMBL/GenBank/DDBJ databases">
        <authorList>
            <consortium name="AG Swart"/>
            <person name="Singh M."/>
            <person name="Singh A."/>
            <person name="Seah K."/>
            <person name="Emmerich C."/>
        </authorList>
    </citation>
    <scope>NUCLEOTIDE SEQUENCE</scope>
    <source>
        <strain evidence="3">DP1</strain>
    </source>
</reference>
<dbReference type="Proteomes" id="UP001295684">
    <property type="component" value="Unassembled WGS sequence"/>
</dbReference>
<evidence type="ECO:0000256" key="2">
    <source>
        <dbReference type="SAM" id="Phobius"/>
    </source>
</evidence>
<evidence type="ECO:0000256" key="1">
    <source>
        <dbReference type="SAM" id="MobiDB-lite"/>
    </source>
</evidence>
<keyword evidence="2" id="KW-0472">Membrane</keyword>
<keyword evidence="2" id="KW-0812">Transmembrane</keyword>
<keyword evidence="2" id="KW-1133">Transmembrane helix</keyword>
<name>A0AAD2D542_EUPCR</name>
<evidence type="ECO:0000313" key="4">
    <source>
        <dbReference type="Proteomes" id="UP001295684"/>
    </source>
</evidence>
<feature type="transmembrane region" description="Helical" evidence="2">
    <location>
        <begin position="134"/>
        <end position="153"/>
    </location>
</feature>
<feature type="transmembrane region" description="Helical" evidence="2">
    <location>
        <begin position="165"/>
        <end position="188"/>
    </location>
</feature>
<dbReference type="AlphaFoldDB" id="A0AAD2D542"/>
<proteinExistence type="predicted"/>
<evidence type="ECO:0000313" key="3">
    <source>
        <dbReference type="EMBL" id="CAI2380782.1"/>
    </source>
</evidence>
<feature type="compositionally biased region" description="Basic and acidic residues" evidence="1">
    <location>
        <begin position="28"/>
        <end position="46"/>
    </location>
</feature>
<accession>A0AAD2D542</accession>
<comment type="caution">
    <text evidence="3">The sequence shown here is derived from an EMBL/GenBank/DDBJ whole genome shotgun (WGS) entry which is preliminary data.</text>
</comment>
<organism evidence="3 4">
    <name type="scientific">Euplotes crassus</name>
    <dbReference type="NCBI Taxonomy" id="5936"/>
    <lineage>
        <taxon>Eukaryota</taxon>
        <taxon>Sar</taxon>
        <taxon>Alveolata</taxon>
        <taxon>Ciliophora</taxon>
        <taxon>Intramacronucleata</taxon>
        <taxon>Spirotrichea</taxon>
        <taxon>Hypotrichia</taxon>
        <taxon>Euplotida</taxon>
        <taxon>Euplotidae</taxon>
        <taxon>Moneuplotes</taxon>
    </lineage>
</organism>
<feature type="region of interest" description="Disordered" evidence="1">
    <location>
        <begin position="27"/>
        <end position="46"/>
    </location>
</feature>
<keyword evidence="4" id="KW-1185">Reference proteome</keyword>
<sequence>MFGFSAQVLARRPRLWTRKARFCSRNTNPEKKECKESIPSKTSESKQRRKIHPWLYATSLIFGIKTALAMGNFGQENQEFINSGPPEMKRNLETMQYYIGKANYQHLPQEQIEFLYKHSQSWIKQEDNIMKAGISPSVALFTLGVCTHAYYYRKSSLKTSLASKFSLFGVIGLNVYILYNYIAFWSVFVNFKNVNKDCEKLIQNAKSD</sequence>